<proteinExistence type="predicted"/>
<dbReference type="GO" id="GO:0016853">
    <property type="term" value="F:isomerase activity"/>
    <property type="evidence" value="ECO:0007669"/>
    <property type="project" value="UniProtKB-KW"/>
</dbReference>
<dbReference type="PANTHER" id="PTHR12110">
    <property type="entry name" value="HYDROXYPYRUVATE ISOMERASE"/>
    <property type="match status" value="1"/>
</dbReference>
<name>Q024J2_SOLUE</name>
<dbReference type="KEGG" id="sus:Acid_2595"/>
<evidence type="ECO:0000313" key="2">
    <source>
        <dbReference type="EMBL" id="ABJ83584.1"/>
    </source>
</evidence>
<dbReference type="eggNOG" id="COG1082">
    <property type="taxonomic scope" value="Bacteria"/>
</dbReference>
<dbReference type="STRING" id="234267.Acid_2595"/>
<dbReference type="InterPro" id="IPR013022">
    <property type="entry name" value="Xyl_isomerase-like_TIM-brl"/>
</dbReference>
<dbReference type="PANTHER" id="PTHR12110:SF53">
    <property type="entry name" value="BLR5974 PROTEIN"/>
    <property type="match status" value="1"/>
</dbReference>
<dbReference type="InterPro" id="IPR050312">
    <property type="entry name" value="IolE/XylAMocC-like"/>
</dbReference>
<protein>
    <submittedName>
        <fullName evidence="2">Xylose isomerase domain protein TIM barrel</fullName>
    </submittedName>
</protein>
<organism evidence="2">
    <name type="scientific">Solibacter usitatus (strain Ellin6076)</name>
    <dbReference type="NCBI Taxonomy" id="234267"/>
    <lineage>
        <taxon>Bacteria</taxon>
        <taxon>Pseudomonadati</taxon>
        <taxon>Acidobacteriota</taxon>
        <taxon>Terriglobia</taxon>
        <taxon>Bryobacterales</taxon>
        <taxon>Solibacteraceae</taxon>
        <taxon>Candidatus Solibacter</taxon>
    </lineage>
</organism>
<dbReference type="SUPFAM" id="SSF51658">
    <property type="entry name" value="Xylose isomerase-like"/>
    <property type="match status" value="1"/>
</dbReference>
<dbReference type="OrthoDB" id="128487at2"/>
<dbReference type="Gene3D" id="3.20.20.150">
    <property type="entry name" value="Divalent-metal-dependent TIM barrel enzymes"/>
    <property type="match status" value="1"/>
</dbReference>
<feature type="domain" description="Xylose isomerase-like TIM barrel" evidence="1">
    <location>
        <begin position="45"/>
        <end position="273"/>
    </location>
</feature>
<dbReference type="AlphaFoldDB" id="Q024J2"/>
<reference evidence="2" key="1">
    <citation type="submission" date="2006-10" db="EMBL/GenBank/DDBJ databases">
        <title>Complete sequence of Solibacter usitatus Ellin6076.</title>
        <authorList>
            <consortium name="US DOE Joint Genome Institute"/>
            <person name="Copeland A."/>
            <person name="Lucas S."/>
            <person name="Lapidus A."/>
            <person name="Barry K."/>
            <person name="Detter J.C."/>
            <person name="Glavina del Rio T."/>
            <person name="Hammon N."/>
            <person name="Israni S."/>
            <person name="Dalin E."/>
            <person name="Tice H."/>
            <person name="Pitluck S."/>
            <person name="Thompson L.S."/>
            <person name="Brettin T."/>
            <person name="Bruce D."/>
            <person name="Han C."/>
            <person name="Tapia R."/>
            <person name="Gilna P."/>
            <person name="Schmutz J."/>
            <person name="Larimer F."/>
            <person name="Land M."/>
            <person name="Hauser L."/>
            <person name="Kyrpides N."/>
            <person name="Mikhailova N."/>
            <person name="Janssen P.H."/>
            <person name="Kuske C.R."/>
            <person name="Richardson P."/>
        </authorList>
    </citation>
    <scope>NUCLEOTIDE SEQUENCE</scope>
    <source>
        <strain evidence="2">Ellin6076</strain>
    </source>
</reference>
<dbReference type="InParanoid" id="Q024J2"/>
<dbReference type="EMBL" id="CP000473">
    <property type="protein sequence ID" value="ABJ83584.1"/>
    <property type="molecule type" value="Genomic_DNA"/>
</dbReference>
<keyword evidence="2" id="KW-0413">Isomerase</keyword>
<sequence precursor="true">MTRRELLAAALSAPLLRSAPAKLKIGITDWNLRLSANPDAIPLGAKLGFDGVQISCGRRLVDDKMPLDNPDAIARCLALSKEHNIPIDGTCADRLHDNGLKSDKLALRWVRDSIRITKALGTQVLLLPFFGKWAIEERGEMESTAGALRALAPEAEKAGVILGLENTISAEDNARILDMVGSKNVLVYYDVGNSTGKGFDPVKEIRWLGKDRICQIHLKDNPNFLDEGKIQFAPILQAIRDIGFTGYANLETDVKSAATLDADLRRNLSYIRSLG</sequence>
<dbReference type="InterPro" id="IPR036237">
    <property type="entry name" value="Xyl_isomerase-like_sf"/>
</dbReference>
<dbReference type="HOGENOM" id="CLU_082339_0_0_0"/>
<gene>
    <name evidence="2" type="ordered locus">Acid_2595</name>
</gene>
<accession>Q024J2</accession>
<dbReference type="Pfam" id="PF01261">
    <property type="entry name" value="AP_endonuc_2"/>
    <property type="match status" value="1"/>
</dbReference>
<evidence type="ECO:0000259" key="1">
    <source>
        <dbReference type="Pfam" id="PF01261"/>
    </source>
</evidence>